<dbReference type="PROSITE" id="PS50109">
    <property type="entry name" value="HIS_KIN"/>
    <property type="match status" value="1"/>
</dbReference>
<keyword evidence="7" id="KW-0472">Membrane</keyword>
<feature type="region of interest" description="Disordered" evidence="6">
    <location>
        <begin position="669"/>
        <end position="699"/>
    </location>
</feature>
<dbReference type="CDD" id="cd16922">
    <property type="entry name" value="HATPase_EvgS-ArcB-TorS-like"/>
    <property type="match status" value="1"/>
</dbReference>
<dbReference type="SMART" id="SM00388">
    <property type="entry name" value="HisKA"/>
    <property type="match status" value="1"/>
</dbReference>
<sequence>MSTVVTRRYMRGRMITVLVGFVLAVMLGTGVVLWQMERAKNQVRFGALLDYMADAAGDVLYSALRLEHSSLHLAPRHSAHAAGLHGYAAPRQERGGPSSMEQARAALAAALERLEKGYNAMEMAASGDITTLESQRLAAAAARPGQNARQAPVIAGIAGLTVPPAVRVVWEGGEGHASLKAEVQSVLTLANRLDIFNDYSAPAARRVFAELQVLANQKIRPHIHAVSQTLQAETVATYGTLQLTLVFAGLAMILATVMVGARILLPMIQRIHEAHQELHDANVSLAAEKLRAQSADKTKSEFLANMSHEIRTPMNGVMGMAELLARTELDQRQAMFVDVIIKSGAALLTIINDILDFSKIDAGQLTLDPAPFRLGEVIEDVATLISPRVAEKDLELIVRVDPALPPSLVGDMGRFRQIVTNLMGNAVKFTERGHVLVDVSGTVHAQKADITVRVEDTGPGIPEDKLEAVFEKFAQVDSSSTRRHEGTGLGLAIASRLVELMGGTMGVESTPGKGSTFWFTLTLDIDSAEARPRPIPIDVSGARVLAVDDNPINRDILLEQLRSWGFDCAAVSGGEMAMAFVRRSAELGAAVDCIVLDYQMPDMNGAEVARRLKADPASAAIPIVLLTSVDQSETGRLVAEGVISQQLNKPARSSALLEALVAAMQAAKAATDQPAETPPQPAPRPRLVADGEKAAAPRTSSAPLDVLVAEDNEVNQLVFSQVLDQLGLTYRIASNGRTAVKMHRALQPRLVLMDVSMPEMNGLEATAAIREAERALGRHTPIIGITAHALTGDREKCLEAGMDDYLSKPISPQKLSAKIDQWRERDPALATA</sequence>
<evidence type="ECO:0000256" key="3">
    <source>
        <dbReference type="ARBA" id="ARBA00022553"/>
    </source>
</evidence>
<keyword evidence="11" id="KW-1185">Reference proteome</keyword>
<feature type="domain" description="Histidine kinase" evidence="8">
    <location>
        <begin position="305"/>
        <end position="525"/>
    </location>
</feature>
<evidence type="ECO:0000256" key="2">
    <source>
        <dbReference type="ARBA" id="ARBA00012438"/>
    </source>
</evidence>
<evidence type="ECO:0000259" key="9">
    <source>
        <dbReference type="PROSITE" id="PS50110"/>
    </source>
</evidence>
<dbReference type="Pfam" id="PF00512">
    <property type="entry name" value="HisKA"/>
    <property type="match status" value="1"/>
</dbReference>
<dbReference type="EC" id="2.7.13.3" evidence="2"/>
<reference evidence="10 11" key="1">
    <citation type="submission" date="2024-09" db="EMBL/GenBank/DDBJ databases">
        <authorList>
            <person name="Sun Q."/>
            <person name="Mori K."/>
        </authorList>
    </citation>
    <scope>NUCLEOTIDE SEQUENCE [LARGE SCALE GENOMIC DNA]</scope>
    <source>
        <strain evidence="10 11">CCM 8543</strain>
    </source>
</reference>
<accession>A0ABV6DA09</accession>
<dbReference type="Pfam" id="PF02518">
    <property type="entry name" value="HATPase_c"/>
    <property type="match status" value="1"/>
</dbReference>
<dbReference type="InterPro" id="IPR003661">
    <property type="entry name" value="HisK_dim/P_dom"/>
</dbReference>
<evidence type="ECO:0000256" key="6">
    <source>
        <dbReference type="SAM" id="MobiDB-lite"/>
    </source>
</evidence>
<dbReference type="Proteomes" id="UP001589755">
    <property type="component" value="Unassembled WGS sequence"/>
</dbReference>
<name>A0ABV6DA09_9HYPH</name>
<proteinExistence type="predicted"/>
<dbReference type="InterPro" id="IPR003594">
    <property type="entry name" value="HATPase_dom"/>
</dbReference>
<feature type="transmembrane region" description="Helical" evidence="7">
    <location>
        <begin position="12"/>
        <end position="34"/>
    </location>
</feature>
<dbReference type="Gene3D" id="1.10.287.130">
    <property type="match status" value="1"/>
</dbReference>
<dbReference type="EMBL" id="JBHLXD010000022">
    <property type="protein sequence ID" value="MFC0209450.1"/>
    <property type="molecule type" value="Genomic_DNA"/>
</dbReference>
<feature type="domain" description="Response regulatory" evidence="9">
    <location>
        <begin position="705"/>
        <end position="823"/>
    </location>
</feature>
<keyword evidence="3 5" id="KW-0597">Phosphoprotein</keyword>
<dbReference type="PANTHER" id="PTHR45339">
    <property type="entry name" value="HYBRID SIGNAL TRANSDUCTION HISTIDINE KINASE J"/>
    <property type="match status" value="1"/>
</dbReference>
<dbReference type="Gene3D" id="3.40.50.2300">
    <property type="match status" value="2"/>
</dbReference>
<dbReference type="PROSITE" id="PS50110">
    <property type="entry name" value="RESPONSE_REGULATORY"/>
    <property type="match status" value="2"/>
</dbReference>
<feature type="transmembrane region" description="Helical" evidence="7">
    <location>
        <begin position="243"/>
        <end position="265"/>
    </location>
</feature>
<dbReference type="InterPro" id="IPR004358">
    <property type="entry name" value="Sig_transdc_His_kin-like_C"/>
</dbReference>
<dbReference type="Gene3D" id="3.30.565.10">
    <property type="entry name" value="Histidine kinase-like ATPase, C-terminal domain"/>
    <property type="match status" value="1"/>
</dbReference>
<dbReference type="InterPro" id="IPR001789">
    <property type="entry name" value="Sig_transdc_resp-reg_receiver"/>
</dbReference>
<dbReference type="CDD" id="cd00082">
    <property type="entry name" value="HisKA"/>
    <property type="match status" value="1"/>
</dbReference>
<dbReference type="InterPro" id="IPR011006">
    <property type="entry name" value="CheY-like_superfamily"/>
</dbReference>
<feature type="modified residue" description="4-aspartylphosphate" evidence="5">
    <location>
        <position position="597"/>
    </location>
</feature>
<dbReference type="PANTHER" id="PTHR45339:SF1">
    <property type="entry name" value="HYBRID SIGNAL TRANSDUCTION HISTIDINE KINASE J"/>
    <property type="match status" value="1"/>
</dbReference>
<dbReference type="InterPro" id="IPR036890">
    <property type="entry name" value="HATPase_C_sf"/>
</dbReference>
<dbReference type="CDD" id="cd17546">
    <property type="entry name" value="REC_hyHK_CKI1_RcsC-like"/>
    <property type="match status" value="2"/>
</dbReference>
<dbReference type="PRINTS" id="PR00344">
    <property type="entry name" value="BCTRLSENSOR"/>
</dbReference>
<dbReference type="SMART" id="SM00448">
    <property type="entry name" value="REC"/>
    <property type="match status" value="2"/>
</dbReference>
<comment type="caution">
    <text evidence="10">The sequence shown here is derived from an EMBL/GenBank/DDBJ whole genome shotgun (WGS) entry which is preliminary data.</text>
</comment>
<keyword evidence="7" id="KW-0812">Transmembrane</keyword>
<evidence type="ECO:0000259" key="8">
    <source>
        <dbReference type="PROSITE" id="PS50109"/>
    </source>
</evidence>
<dbReference type="SUPFAM" id="SSF52172">
    <property type="entry name" value="CheY-like"/>
    <property type="match status" value="2"/>
</dbReference>
<keyword evidence="7" id="KW-1133">Transmembrane helix</keyword>
<evidence type="ECO:0000256" key="7">
    <source>
        <dbReference type="SAM" id="Phobius"/>
    </source>
</evidence>
<dbReference type="SUPFAM" id="SSF47384">
    <property type="entry name" value="Homodimeric domain of signal transducing histidine kinase"/>
    <property type="match status" value="1"/>
</dbReference>
<protein>
    <recommendedName>
        <fullName evidence="2">histidine kinase</fullName>
        <ecNumber evidence="2">2.7.13.3</ecNumber>
    </recommendedName>
</protein>
<gene>
    <name evidence="10" type="ORF">ACFFJ2_13680</name>
</gene>
<feature type="modified residue" description="4-aspartylphosphate" evidence="5">
    <location>
        <position position="754"/>
    </location>
</feature>
<evidence type="ECO:0000313" key="11">
    <source>
        <dbReference type="Proteomes" id="UP001589755"/>
    </source>
</evidence>
<dbReference type="RefSeq" id="WP_261519490.1">
    <property type="nucleotide sequence ID" value="NZ_JAODNW010000004.1"/>
</dbReference>
<dbReference type="SMART" id="SM00387">
    <property type="entry name" value="HATPase_c"/>
    <property type="match status" value="1"/>
</dbReference>
<keyword evidence="4" id="KW-0902">Two-component regulatory system</keyword>
<evidence type="ECO:0000313" key="10">
    <source>
        <dbReference type="EMBL" id="MFC0209450.1"/>
    </source>
</evidence>
<comment type="catalytic activity">
    <reaction evidence="1">
        <text>ATP + protein L-histidine = ADP + protein N-phospho-L-histidine.</text>
        <dbReference type="EC" id="2.7.13.3"/>
    </reaction>
</comment>
<evidence type="ECO:0000256" key="4">
    <source>
        <dbReference type="ARBA" id="ARBA00023012"/>
    </source>
</evidence>
<dbReference type="SUPFAM" id="SSF55874">
    <property type="entry name" value="ATPase domain of HSP90 chaperone/DNA topoisomerase II/histidine kinase"/>
    <property type="match status" value="1"/>
</dbReference>
<evidence type="ECO:0000256" key="1">
    <source>
        <dbReference type="ARBA" id="ARBA00000085"/>
    </source>
</evidence>
<dbReference type="InterPro" id="IPR036097">
    <property type="entry name" value="HisK_dim/P_sf"/>
</dbReference>
<feature type="domain" description="Response regulatory" evidence="9">
    <location>
        <begin position="543"/>
        <end position="664"/>
    </location>
</feature>
<dbReference type="InterPro" id="IPR005467">
    <property type="entry name" value="His_kinase_dom"/>
</dbReference>
<dbReference type="Pfam" id="PF00072">
    <property type="entry name" value="Response_reg"/>
    <property type="match status" value="2"/>
</dbReference>
<evidence type="ECO:0000256" key="5">
    <source>
        <dbReference type="PROSITE-ProRule" id="PRU00169"/>
    </source>
</evidence>
<organism evidence="10 11">
    <name type="scientific">Chelativorans intermedius</name>
    <dbReference type="NCBI Taxonomy" id="515947"/>
    <lineage>
        <taxon>Bacteria</taxon>
        <taxon>Pseudomonadati</taxon>
        <taxon>Pseudomonadota</taxon>
        <taxon>Alphaproteobacteria</taxon>
        <taxon>Hyphomicrobiales</taxon>
        <taxon>Phyllobacteriaceae</taxon>
        <taxon>Chelativorans</taxon>
    </lineage>
</organism>